<organism evidence="8 9">
    <name type="scientific">Phyllotreta striolata</name>
    <name type="common">Striped flea beetle</name>
    <name type="synonym">Crioceris striolata</name>
    <dbReference type="NCBI Taxonomy" id="444603"/>
    <lineage>
        <taxon>Eukaryota</taxon>
        <taxon>Metazoa</taxon>
        <taxon>Ecdysozoa</taxon>
        <taxon>Arthropoda</taxon>
        <taxon>Hexapoda</taxon>
        <taxon>Insecta</taxon>
        <taxon>Pterygota</taxon>
        <taxon>Neoptera</taxon>
        <taxon>Endopterygota</taxon>
        <taxon>Coleoptera</taxon>
        <taxon>Polyphaga</taxon>
        <taxon>Cucujiformia</taxon>
        <taxon>Chrysomeloidea</taxon>
        <taxon>Chrysomelidae</taxon>
        <taxon>Galerucinae</taxon>
        <taxon>Alticini</taxon>
        <taxon>Phyllotreta</taxon>
    </lineage>
</organism>
<evidence type="ECO:0000313" key="9">
    <source>
        <dbReference type="Proteomes" id="UP001153712"/>
    </source>
</evidence>
<evidence type="ECO:0000256" key="3">
    <source>
        <dbReference type="ARBA" id="ARBA00022737"/>
    </source>
</evidence>
<dbReference type="InterPro" id="IPR036508">
    <property type="entry name" value="Chitin-bd_dom_sf"/>
</dbReference>
<dbReference type="Gene3D" id="2.170.140.10">
    <property type="entry name" value="Chitin binding domain"/>
    <property type="match status" value="3"/>
</dbReference>
<dbReference type="AlphaFoldDB" id="A0A9N9TVH4"/>
<keyword evidence="4" id="KW-1015">Disulfide bond</keyword>
<protein>
    <recommendedName>
        <fullName evidence="7">Chitin-binding type-2 domain-containing protein</fullName>
    </recommendedName>
</protein>
<dbReference type="SMART" id="SM00494">
    <property type="entry name" value="ChtBD2"/>
    <property type="match status" value="3"/>
</dbReference>
<dbReference type="FunFam" id="2.170.140.10:FF:000002">
    <property type="entry name" value="Gasp, isoform A"/>
    <property type="match status" value="1"/>
</dbReference>
<dbReference type="Proteomes" id="UP001153712">
    <property type="component" value="Chromosome 9"/>
</dbReference>
<keyword evidence="2 6" id="KW-0732">Signal</keyword>
<dbReference type="InterPro" id="IPR002557">
    <property type="entry name" value="Chitin-bd_dom"/>
</dbReference>
<evidence type="ECO:0000256" key="5">
    <source>
        <dbReference type="ARBA" id="ARBA00023180"/>
    </source>
</evidence>
<sequence>MKFLILGFCLTIASAQFICPPKDDQYPDEIQCDKFYECKDGQAKTKLCPDGLVFNPEIRKRNKCDQPFNVDCGDRTELQPPQPKGVCPRQNGFFAHENPKICNRFYNCIHGEHIEVTCTAGLYFDEYSGICVWPESSERTGCDVSNNQLTDGFSCPTESQKDNNGNLVIHPKFAHPSDCQKFYVCLNGIEARELGCQVGEVYNEELQKCDAPENVQGCEDWYMSEPPPSPPKATKKS</sequence>
<gene>
    <name evidence="8" type="ORF">PHYEVI_LOCUS11726</name>
</gene>
<feature type="signal peptide" evidence="6">
    <location>
        <begin position="1"/>
        <end position="15"/>
    </location>
</feature>
<feature type="domain" description="Chitin-binding type-2" evidence="7">
    <location>
        <begin position="17"/>
        <end position="74"/>
    </location>
</feature>
<keyword evidence="3" id="KW-0677">Repeat</keyword>
<proteinExistence type="predicted"/>
<feature type="chain" id="PRO_5040256096" description="Chitin-binding type-2 domain-containing protein" evidence="6">
    <location>
        <begin position="16"/>
        <end position="237"/>
    </location>
</feature>
<evidence type="ECO:0000256" key="4">
    <source>
        <dbReference type="ARBA" id="ARBA00023157"/>
    </source>
</evidence>
<dbReference type="GO" id="GO:0008061">
    <property type="term" value="F:chitin binding"/>
    <property type="evidence" value="ECO:0007669"/>
    <property type="project" value="UniProtKB-KW"/>
</dbReference>
<evidence type="ECO:0000256" key="1">
    <source>
        <dbReference type="ARBA" id="ARBA00022669"/>
    </source>
</evidence>
<reference evidence="8" key="1">
    <citation type="submission" date="2022-01" db="EMBL/GenBank/DDBJ databases">
        <authorList>
            <person name="King R."/>
        </authorList>
    </citation>
    <scope>NUCLEOTIDE SEQUENCE</scope>
</reference>
<dbReference type="SUPFAM" id="SSF57625">
    <property type="entry name" value="Invertebrate chitin-binding proteins"/>
    <property type="match status" value="3"/>
</dbReference>
<dbReference type="InterPro" id="IPR051940">
    <property type="entry name" value="Chitin_bind-dev_reg"/>
</dbReference>
<keyword evidence="5" id="KW-0325">Glycoprotein</keyword>
<evidence type="ECO:0000256" key="6">
    <source>
        <dbReference type="SAM" id="SignalP"/>
    </source>
</evidence>
<dbReference type="GO" id="GO:0005576">
    <property type="term" value="C:extracellular region"/>
    <property type="evidence" value="ECO:0007669"/>
    <property type="project" value="InterPro"/>
</dbReference>
<dbReference type="PANTHER" id="PTHR23301">
    <property type="entry name" value="CHITIN BINDING PERITROPHIN-A"/>
    <property type="match status" value="1"/>
</dbReference>
<dbReference type="PANTHER" id="PTHR23301:SF110">
    <property type="entry name" value="LD43683P-RELATED"/>
    <property type="match status" value="1"/>
</dbReference>
<feature type="domain" description="Chitin-binding type-2" evidence="7">
    <location>
        <begin position="85"/>
        <end position="144"/>
    </location>
</feature>
<dbReference type="OrthoDB" id="439917at2759"/>
<dbReference type="EMBL" id="OU900102">
    <property type="protein sequence ID" value="CAG9865494.1"/>
    <property type="molecule type" value="Genomic_DNA"/>
</dbReference>
<evidence type="ECO:0000256" key="2">
    <source>
        <dbReference type="ARBA" id="ARBA00022729"/>
    </source>
</evidence>
<evidence type="ECO:0000313" key="8">
    <source>
        <dbReference type="EMBL" id="CAG9865494.1"/>
    </source>
</evidence>
<keyword evidence="1" id="KW-0147">Chitin-binding</keyword>
<accession>A0A9N9TVH4</accession>
<evidence type="ECO:0000259" key="7">
    <source>
        <dbReference type="SMART" id="SM00494"/>
    </source>
</evidence>
<dbReference type="Pfam" id="PF01607">
    <property type="entry name" value="CBM_14"/>
    <property type="match status" value="3"/>
</dbReference>
<feature type="domain" description="Chitin-binding type-2" evidence="7">
    <location>
        <begin position="153"/>
        <end position="220"/>
    </location>
</feature>
<name>A0A9N9TVH4_PHYSR</name>
<keyword evidence="9" id="KW-1185">Reference proteome</keyword>